<protein>
    <submittedName>
        <fullName evidence="1">Uncharacterized protein</fullName>
    </submittedName>
</protein>
<dbReference type="AlphaFoldDB" id="A0A4C1Y9J9"/>
<evidence type="ECO:0000313" key="2">
    <source>
        <dbReference type="Proteomes" id="UP000299102"/>
    </source>
</evidence>
<dbReference type="EMBL" id="BGZK01001100">
    <property type="protein sequence ID" value="GBP71207.1"/>
    <property type="molecule type" value="Genomic_DNA"/>
</dbReference>
<proteinExistence type="predicted"/>
<gene>
    <name evidence="1" type="ORF">EVAR_18000_1</name>
</gene>
<comment type="caution">
    <text evidence="1">The sequence shown here is derived from an EMBL/GenBank/DDBJ whole genome shotgun (WGS) entry which is preliminary data.</text>
</comment>
<organism evidence="1 2">
    <name type="scientific">Eumeta variegata</name>
    <name type="common">Bagworm moth</name>
    <name type="synonym">Eumeta japonica</name>
    <dbReference type="NCBI Taxonomy" id="151549"/>
    <lineage>
        <taxon>Eukaryota</taxon>
        <taxon>Metazoa</taxon>
        <taxon>Ecdysozoa</taxon>
        <taxon>Arthropoda</taxon>
        <taxon>Hexapoda</taxon>
        <taxon>Insecta</taxon>
        <taxon>Pterygota</taxon>
        <taxon>Neoptera</taxon>
        <taxon>Endopterygota</taxon>
        <taxon>Lepidoptera</taxon>
        <taxon>Glossata</taxon>
        <taxon>Ditrysia</taxon>
        <taxon>Tineoidea</taxon>
        <taxon>Psychidae</taxon>
        <taxon>Oiketicinae</taxon>
        <taxon>Eumeta</taxon>
    </lineage>
</organism>
<name>A0A4C1Y9J9_EUMVA</name>
<evidence type="ECO:0000313" key="1">
    <source>
        <dbReference type="EMBL" id="GBP71207.1"/>
    </source>
</evidence>
<accession>A0A4C1Y9J9</accession>
<keyword evidence="2" id="KW-1185">Reference proteome</keyword>
<dbReference type="OrthoDB" id="425681at2759"/>
<dbReference type="Proteomes" id="UP000299102">
    <property type="component" value="Unassembled WGS sequence"/>
</dbReference>
<reference evidence="1 2" key="1">
    <citation type="journal article" date="2019" name="Commun. Biol.">
        <title>The bagworm genome reveals a unique fibroin gene that provides high tensile strength.</title>
        <authorList>
            <person name="Kono N."/>
            <person name="Nakamura H."/>
            <person name="Ohtoshi R."/>
            <person name="Tomita M."/>
            <person name="Numata K."/>
            <person name="Arakawa K."/>
        </authorList>
    </citation>
    <scope>NUCLEOTIDE SEQUENCE [LARGE SCALE GENOMIC DNA]</scope>
</reference>
<sequence>MLEKLSESIVSSEMLRGGGGIVASLLYQLFNNCWKSHRSDLFMLHKPEDTLVEDQQAAGSALSVRCGNGDGKLKLIGNSQ</sequence>